<dbReference type="SUPFAM" id="SSF49764">
    <property type="entry name" value="HSP20-like chaperones"/>
    <property type="match status" value="2"/>
</dbReference>
<dbReference type="EMBL" id="CAJNOL010000047">
    <property type="protein sequence ID" value="CAF0786664.1"/>
    <property type="molecule type" value="Genomic_DNA"/>
</dbReference>
<comment type="similarity">
    <text evidence="2 3">Belongs to the small heat shock protein (HSP20) family.</text>
</comment>
<dbReference type="EMBL" id="CAJNOH010000025">
    <property type="protein sequence ID" value="CAF0775936.1"/>
    <property type="molecule type" value="Genomic_DNA"/>
</dbReference>
<evidence type="ECO:0000313" key="6">
    <source>
        <dbReference type="EMBL" id="CAF0786664.1"/>
    </source>
</evidence>
<comment type="caution">
    <text evidence="5">The sequence shown here is derived from an EMBL/GenBank/DDBJ whole genome shotgun (WGS) entry which is preliminary data.</text>
</comment>
<gene>
    <name evidence="6" type="ORF">JXQ802_LOCUS3518</name>
    <name evidence="5" type="ORF">PYM288_LOCUS3362</name>
</gene>
<evidence type="ECO:0000313" key="5">
    <source>
        <dbReference type="EMBL" id="CAF0775936.1"/>
    </source>
</evidence>
<dbReference type="CDD" id="cd06526">
    <property type="entry name" value="metazoan_ACD"/>
    <property type="match status" value="2"/>
</dbReference>
<accession>A0A813QZZ4</accession>
<dbReference type="GO" id="GO:0009408">
    <property type="term" value="P:response to heat"/>
    <property type="evidence" value="ECO:0007669"/>
    <property type="project" value="TreeGrafter"/>
</dbReference>
<reference evidence="5" key="1">
    <citation type="submission" date="2021-02" db="EMBL/GenBank/DDBJ databases">
        <authorList>
            <person name="Nowell W R."/>
        </authorList>
    </citation>
    <scope>NUCLEOTIDE SEQUENCE</scope>
</reference>
<evidence type="ECO:0000256" key="2">
    <source>
        <dbReference type="PROSITE-ProRule" id="PRU00285"/>
    </source>
</evidence>
<dbReference type="Gene3D" id="2.60.40.790">
    <property type="match status" value="2"/>
</dbReference>
<dbReference type="GO" id="GO:0005634">
    <property type="term" value="C:nucleus"/>
    <property type="evidence" value="ECO:0007669"/>
    <property type="project" value="TreeGrafter"/>
</dbReference>
<sequence length="276" mass="32197">MAFLPIHRYRVFNDPFQQLFGNPLGFFDPWGDYNTTQLIVPNAFRWINEPLCLARRRLKPRLKEKFRIQLNVDGFNQDTIQTQIDGKKLVVQAKYDDRQGDGDFNYREMRKSYDLPEDADVDNIVSFVTPNNMLVIEVPIRHPEVERHLVEAQDEASKELVPFGQYRKPIFDQVGFLDNCGFHQRIVETDNNGKKQLQISLSMKNIKPNLINVSVKDNLLTVQCEHSYKDENCLQRSFFRKSMTLPPGTQVDQLRSQITDDGELKIDAPYIETTQQ</sequence>
<dbReference type="PANTHER" id="PTHR45640">
    <property type="entry name" value="HEAT SHOCK PROTEIN HSP-12.2-RELATED"/>
    <property type="match status" value="1"/>
</dbReference>
<dbReference type="GO" id="GO:0005737">
    <property type="term" value="C:cytoplasm"/>
    <property type="evidence" value="ECO:0007669"/>
    <property type="project" value="TreeGrafter"/>
</dbReference>
<evidence type="ECO:0000313" key="7">
    <source>
        <dbReference type="Proteomes" id="UP000663854"/>
    </source>
</evidence>
<evidence type="ECO:0000256" key="3">
    <source>
        <dbReference type="RuleBase" id="RU003616"/>
    </source>
</evidence>
<evidence type="ECO:0000313" key="8">
    <source>
        <dbReference type="Proteomes" id="UP000663870"/>
    </source>
</evidence>
<dbReference type="PANTHER" id="PTHR45640:SF13">
    <property type="entry name" value="HEAT SHOCK PROTEIN 22-RELATED"/>
    <property type="match status" value="1"/>
</dbReference>
<dbReference type="InterPro" id="IPR001436">
    <property type="entry name" value="Alpha-crystallin/sHSP_animal"/>
</dbReference>
<dbReference type="PROSITE" id="PS01031">
    <property type="entry name" value="SHSP"/>
    <property type="match status" value="2"/>
</dbReference>
<keyword evidence="1" id="KW-0346">Stress response</keyword>
<organism evidence="5 7">
    <name type="scientific">Rotaria sordida</name>
    <dbReference type="NCBI Taxonomy" id="392033"/>
    <lineage>
        <taxon>Eukaryota</taxon>
        <taxon>Metazoa</taxon>
        <taxon>Spiralia</taxon>
        <taxon>Gnathifera</taxon>
        <taxon>Rotifera</taxon>
        <taxon>Eurotatoria</taxon>
        <taxon>Bdelloidea</taxon>
        <taxon>Philodinida</taxon>
        <taxon>Philodinidae</taxon>
        <taxon>Rotaria</taxon>
    </lineage>
</organism>
<evidence type="ECO:0000259" key="4">
    <source>
        <dbReference type="PROSITE" id="PS01031"/>
    </source>
</evidence>
<feature type="domain" description="SHSP" evidence="4">
    <location>
        <begin position="177"/>
        <end position="276"/>
    </location>
</feature>
<dbReference type="GO" id="GO:0051082">
    <property type="term" value="F:unfolded protein binding"/>
    <property type="evidence" value="ECO:0007669"/>
    <property type="project" value="TreeGrafter"/>
</dbReference>
<name>A0A813QZZ4_9BILA</name>
<proteinExistence type="inferred from homology"/>
<dbReference type="Proteomes" id="UP000663854">
    <property type="component" value="Unassembled WGS sequence"/>
</dbReference>
<dbReference type="InterPro" id="IPR002068">
    <property type="entry name" value="A-crystallin/Hsp20_dom"/>
</dbReference>
<dbReference type="Proteomes" id="UP000663870">
    <property type="component" value="Unassembled WGS sequence"/>
</dbReference>
<dbReference type="AlphaFoldDB" id="A0A813QZZ4"/>
<protein>
    <recommendedName>
        <fullName evidence="4">SHSP domain-containing protein</fullName>
    </recommendedName>
</protein>
<dbReference type="InterPro" id="IPR008978">
    <property type="entry name" value="HSP20-like_chaperone"/>
</dbReference>
<keyword evidence="8" id="KW-1185">Reference proteome</keyword>
<feature type="domain" description="SHSP" evidence="4">
    <location>
        <begin position="42"/>
        <end position="155"/>
    </location>
</feature>
<dbReference type="GO" id="GO:0042026">
    <property type="term" value="P:protein refolding"/>
    <property type="evidence" value="ECO:0007669"/>
    <property type="project" value="TreeGrafter"/>
</dbReference>
<dbReference type="Pfam" id="PF00011">
    <property type="entry name" value="HSP20"/>
    <property type="match status" value="2"/>
</dbReference>
<evidence type="ECO:0000256" key="1">
    <source>
        <dbReference type="ARBA" id="ARBA00023016"/>
    </source>
</evidence>